<dbReference type="EMBL" id="CP092864">
    <property type="protein sequence ID" value="UYV62979.1"/>
    <property type="molecule type" value="Genomic_DNA"/>
</dbReference>
<dbReference type="Proteomes" id="UP001235939">
    <property type="component" value="Chromosome 02"/>
</dbReference>
<proteinExistence type="predicted"/>
<accession>A0ABY6K3W9</accession>
<gene>
    <name evidence="1" type="ORF">LAZ67_2002716</name>
</gene>
<name>A0ABY6K3W9_9ARAC</name>
<sequence>MVSNQLLLDALDAKMEEAKIKLNEEPIFKKMSKEAVKKLRTPKKFWDLPPPPLAPHHLGLFSFSLGLIPLLLSWPPPPGPFLLLPGRDRALDAARFQAHPAAELAARWEPTVDVPRSISWADLRRNCFSEHDADVAL</sequence>
<keyword evidence="2" id="KW-1185">Reference proteome</keyword>
<organism evidence="1 2">
    <name type="scientific">Cordylochernes scorpioides</name>
    <dbReference type="NCBI Taxonomy" id="51811"/>
    <lineage>
        <taxon>Eukaryota</taxon>
        <taxon>Metazoa</taxon>
        <taxon>Ecdysozoa</taxon>
        <taxon>Arthropoda</taxon>
        <taxon>Chelicerata</taxon>
        <taxon>Arachnida</taxon>
        <taxon>Pseudoscorpiones</taxon>
        <taxon>Cheliferoidea</taxon>
        <taxon>Chernetidae</taxon>
        <taxon>Cordylochernes</taxon>
    </lineage>
</organism>
<evidence type="ECO:0000313" key="2">
    <source>
        <dbReference type="Proteomes" id="UP001235939"/>
    </source>
</evidence>
<protein>
    <submittedName>
        <fullName evidence="1">Uncharacterized protein</fullName>
    </submittedName>
</protein>
<reference evidence="1 2" key="1">
    <citation type="submission" date="2022-01" db="EMBL/GenBank/DDBJ databases">
        <title>A chromosomal length assembly of Cordylochernes scorpioides.</title>
        <authorList>
            <person name="Zeh D."/>
            <person name="Zeh J."/>
        </authorList>
    </citation>
    <scope>NUCLEOTIDE SEQUENCE [LARGE SCALE GENOMIC DNA]</scope>
    <source>
        <strain evidence="1">IN4F17</strain>
        <tissue evidence="1">Whole Body</tissue>
    </source>
</reference>
<evidence type="ECO:0000313" key="1">
    <source>
        <dbReference type="EMBL" id="UYV62979.1"/>
    </source>
</evidence>